<accession>A0A5Q7YE14</accession>
<reference evidence="1 3" key="3">
    <citation type="journal article" date="2018" name="Nat. Commun.">
        <title>Genomic insights into multidrug-resistance, mating and virulence in Candida auris and related emerging species.</title>
        <authorList>
            <person name="Munoz J.F."/>
            <person name="Gade L."/>
            <person name="Chow N.A."/>
            <person name="Loparev V.N."/>
            <person name="Juieng P."/>
            <person name="Berkow E.L."/>
            <person name="Farrer R.A."/>
            <person name="Litvintseva A.P."/>
            <person name="Cuomo C.A."/>
        </authorList>
    </citation>
    <scope>GENOME REANNOTATION</scope>
    <source>
        <strain evidence="1 3">B8441</strain>
    </source>
</reference>
<evidence type="ECO:0000313" key="2">
    <source>
        <dbReference type="EMBL" id="PIS51558.1"/>
    </source>
</evidence>
<dbReference type="EMBL" id="PEKT03000001">
    <property type="protein sequence ID" value="KAK8442664.1"/>
    <property type="molecule type" value="Genomic_DNA"/>
</dbReference>
<name>A0A2H0ZLU1_CANAR</name>
<dbReference type="VEuPathDB" id="FungiDB:CJI96_0001683"/>
<protein>
    <submittedName>
        <fullName evidence="2">Uncharacterized protein</fullName>
    </submittedName>
</protein>
<reference evidence="2 3" key="1">
    <citation type="journal article" date="2017" name="Clin. Infect. Dis.">
        <title>Simultaneous emergence of multidrug-resistant Candida auris on 3 continents confirmed by whole-genome sequencing and epidemiological analyses.</title>
        <authorList>
            <person name="Lockhart S.R."/>
            <person name="Etienne K.A."/>
            <person name="Vallabhaneni S."/>
            <person name="Farooqi J."/>
            <person name="Chowdhary A."/>
            <person name="Govender N.P."/>
            <person name="Colombo A.L."/>
            <person name="Calvo B."/>
            <person name="Cuomo C.A."/>
            <person name="Desjardins C.A."/>
            <person name="Berkow E.L."/>
            <person name="Castanheira M."/>
            <person name="Magobo R.E."/>
            <person name="Jabeen K."/>
            <person name="Asghar R.J."/>
            <person name="Meis J.F."/>
            <person name="Jackson B."/>
            <person name="Chiller T."/>
            <person name="Litvintseva A.P."/>
        </authorList>
    </citation>
    <scope>NUCLEOTIDE SEQUENCE [LARGE SCALE GENOMIC DNA]</scope>
    <source>
        <strain evidence="2 3">B8441</strain>
    </source>
</reference>
<gene>
    <name evidence="2" type="ORF">B9J08_003149</name>
    <name evidence="1" type="ORF">B9J08_01007</name>
</gene>
<proteinExistence type="predicted"/>
<comment type="caution">
    <text evidence="2">The sequence shown here is derived from an EMBL/GenBank/DDBJ whole genome shotgun (WGS) entry which is preliminary data.</text>
</comment>
<reference evidence="2" key="2">
    <citation type="submission" date="2017-11" db="EMBL/GenBank/DDBJ databases">
        <title>Candida auris genome assembly and annotation.</title>
        <authorList>
            <person name="Munoz J.F."/>
            <person name="Gade L.G."/>
            <person name="Chow N.A."/>
            <person name="Litvintseva A.P."/>
            <person name="Loparev V.N."/>
            <person name="Cuomo C.A."/>
        </authorList>
    </citation>
    <scope>NUCLEOTIDE SEQUENCE</scope>
    <source>
        <strain evidence="2">B8441</strain>
    </source>
</reference>
<dbReference type="EMBL" id="PEKT02000007">
    <property type="protein sequence ID" value="PIS51558.1"/>
    <property type="molecule type" value="Genomic_DNA"/>
</dbReference>
<organism evidence="2">
    <name type="scientific">Candidozyma auris</name>
    <name type="common">Yeast</name>
    <name type="synonym">Candida auris</name>
    <dbReference type="NCBI Taxonomy" id="498019"/>
    <lineage>
        <taxon>Eukaryota</taxon>
        <taxon>Fungi</taxon>
        <taxon>Dikarya</taxon>
        <taxon>Ascomycota</taxon>
        <taxon>Saccharomycotina</taxon>
        <taxon>Pichiomycetes</taxon>
        <taxon>Metschnikowiaceae</taxon>
        <taxon>Candidozyma</taxon>
    </lineage>
</organism>
<dbReference type="VEuPathDB" id="FungiDB:CJI97_003221"/>
<dbReference type="VEuPathDB" id="FungiDB:CJJ09_000957"/>
<dbReference type="VEuPathDB" id="FungiDB:CJJ07_001310"/>
<dbReference type="VEuPathDB" id="FungiDB:QG37_02180"/>
<dbReference type="VEuPathDB" id="FungiDB:B9J08_003149"/>
<evidence type="ECO:0000313" key="1">
    <source>
        <dbReference type="EMBL" id="KAK8442664.1"/>
    </source>
</evidence>
<accession>A0A2H0ZLU1</accession>
<reference evidence="1" key="4">
    <citation type="submission" date="2024-03" db="EMBL/GenBank/DDBJ databases">
        <title>Improved genome assembly of Candida auris strain B8441 and annotation of B11205.</title>
        <authorList>
            <person name="Cauldron N.C."/>
            <person name="Shea T."/>
            <person name="Cuomo C.A."/>
        </authorList>
    </citation>
    <scope>NUCLEOTIDE SEQUENCE</scope>
    <source>
        <strain evidence="1">B8441</strain>
    </source>
</reference>
<dbReference type="OMA" id="VSGIWFF"/>
<dbReference type="AlphaFoldDB" id="A0A2H0ZLU1"/>
<sequence>MSSLPNLLSKFVKAKNTRVLCKPPDPPLSSSCERSPLPPPQTWQFVERGYLKNYPSRYSNWPHITTKKLPRRPTDIKGVDHIAYTHVERKQMFKKMPMVKQNAFFKLKFFPYYHHLSLVRKSNIAYTFSNGGGSPLNDSELYKAFKAYKGPYARNAYFRTTPHPKDKAVARAKFRKLIKRSLFEALHAIVPNEAPFTVSGIWFFKFDASPRTEDDYAMIKRDMHSAVKKVHKDREFQQKLGQLSQKHNKDFNYGEILVKDATLENNPGANRVPGYYPKLPFIKNTASLL</sequence>
<evidence type="ECO:0000313" key="3">
    <source>
        <dbReference type="Proteomes" id="UP000230249"/>
    </source>
</evidence>
<keyword evidence="3" id="KW-1185">Reference proteome</keyword>
<dbReference type="Proteomes" id="UP000230249">
    <property type="component" value="Unassembled WGS sequence"/>
</dbReference>